<organism evidence="14">
    <name type="scientific">Cyanoptyche gloeocystis</name>
    <dbReference type="NCBI Taxonomy" id="77922"/>
    <lineage>
        <taxon>Eukaryota</taxon>
        <taxon>Glaucocystophyceae</taxon>
        <taxon>Glaucocystophyceae incertae sedis</taxon>
        <taxon>Cyanoptyche</taxon>
    </lineage>
</organism>
<evidence type="ECO:0000256" key="2">
    <source>
        <dbReference type="ARBA" id="ARBA00010433"/>
    </source>
</evidence>
<evidence type="ECO:0000256" key="7">
    <source>
        <dbReference type="ARBA" id="ARBA00022982"/>
    </source>
</evidence>
<keyword evidence="12" id="KW-0732">Signal</keyword>
<feature type="binding site" description="covalent" evidence="12">
    <location>
        <position position="63"/>
    </location>
    <ligand>
        <name>heme c</name>
        <dbReference type="ChEBI" id="CHEBI:61717"/>
    </ligand>
</feature>
<dbReference type="InterPro" id="IPR009056">
    <property type="entry name" value="Cyt_c-like_dom"/>
</dbReference>
<gene>
    <name evidence="12 14" type="primary">psbV</name>
</gene>
<keyword evidence="11 12" id="KW-0604">Photosystem II</keyword>
<keyword evidence="14" id="KW-0934">Plastid</keyword>
<comment type="subunit">
    <text evidence="12">PSII is composed of 1 copy each of membrane proteins PsbA, PsbB, PsbC, PsbD, PsbE, PsbF, PsbH, PsbI, PsbJ, PsbK, PsbL, PsbM, PsbT, PsbX, PsbY, PsbZ, Psb30/Ycf12, peripheral proteins PsbO, CyanoQ (PsbQ), PsbU, PsbV and a large number of cofactors. It forms dimeric complexes.</text>
</comment>
<dbReference type="GO" id="GO:0005506">
    <property type="term" value="F:iron ion binding"/>
    <property type="evidence" value="ECO:0007669"/>
    <property type="project" value="InterPro"/>
</dbReference>
<dbReference type="GO" id="GO:0042651">
    <property type="term" value="C:thylakoid membrane"/>
    <property type="evidence" value="ECO:0007669"/>
    <property type="project" value="UniProtKB-UniRule"/>
</dbReference>
<comment type="cofactor">
    <cofactor evidence="12">
        <name>heme c</name>
        <dbReference type="ChEBI" id="CHEBI:61717"/>
    </cofactor>
    <text evidence="12">Binds 1 heme c group covalently per subunit.</text>
</comment>
<dbReference type="EMBL" id="MF167427">
    <property type="protein sequence ID" value="ASQ40386.1"/>
    <property type="molecule type" value="Genomic_DNA"/>
</dbReference>
<dbReference type="SUPFAM" id="SSF46626">
    <property type="entry name" value="Cytochrome c"/>
    <property type="match status" value="1"/>
</dbReference>
<dbReference type="GO" id="GO:0009055">
    <property type="term" value="F:electron transfer activity"/>
    <property type="evidence" value="ECO:0007669"/>
    <property type="project" value="InterPro"/>
</dbReference>
<geneLocation type="plastid" evidence="14"/>
<evidence type="ECO:0000313" key="14">
    <source>
        <dbReference type="EMBL" id="ASQ40386.1"/>
    </source>
</evidence>
<evidence type="ECO:0000256" key="4">
    <source>
        <dbReference type="ARBA" id="ARBA00022531"/>
    </source>
</evidence>
<feature type="binding site" description="axial binding residue" evidence="12">
    <location>
        <position position="118"/>
    </location>
    <ligand>
        <name>heme c</name>
        <dbReference type="ChEBI" id="CHEBI:61717"/>
    </ligand>
    <ligandPart>
        <name>Fe</name>
        <dbReference type="ChEBI" id="CHEBI:18248"/>
    </ligandPart>
</feature>
<keyword evidence="6 12" id="KW-0479">Metal-binding</keyword>
<dbReference type="InterPro" id="IPR017851">
    <property type="entry name" value="PsbV_cyt_c550"/>
</dbReference>
<feature type="chain" id="PRO_5018341343" evidence="12">
    <location>
        <begin position="27"/>
        <end position="163"/>
    </location>
</feature>
<keyword evidence="5 12" id="KW-0349">Heme</keyword>
<accession>A0A3G1IWE1</accession>
<evidence type="ECO:0000256" key="12">
    <source>
        <dbReference type="HAMAP-Rule" id="MF_01378"/>
    </source>
</evidence>
<dbReference type="AlphaFoldDB" id="A0A3G1IWE1"/>
<feature type="binding site" description="axial binding residue" evidence="12">
    <location>
        <position position="67"/>
    </location>
    <ligand>
        <name>heme c</name>
        <dbReference type="ChEBI" id="CHEBI:61717"/>
    </ligand>
    <ligandPart>
        <name>Fe</name>
        <dbReference type="ChEBI" id="CHEBI:18248"/>
    </ligandPart>
</feature>
<evidence type="ECO:0000256" key="5">
    <source>
        <dbReference type="ARBA" id="ARBA00022617"/>
    </source>
</evidence>
<dbReference type="GO" id="GO:0019684">
    <property type="term" value="P:photosynthesis, light reaction"/>
    <property type="evidence" value="ECO:0007669"/>
    <property type="project" value="UniProtKB-UniRule"/>
</dbReference>
<dbReference type="InterPro" id="IPR016003">
    <property type="entry name" value="PsbV_cyt_c550-like"/>
</dbReference>
<dbReference type="Pfam" id="PF14495">
    <property type="entry name" value="Cytochrom_C550"/>
    <property type="match status" value="1"/>
</dbReference>
<dbReference type="GO" id="GO:0022904">
    <property type="term" value="P:respiratory electron transport chain"/>
    <property type="evidence" value="ECO:0007669"/>
    <property type="project" value="InterPro"/>
</dbReference>
<comment type="similarity">
    <text evidence="2 12">Belongs to the cytochrome c family. PsbV subfamily.</text>
</comment>
<name>A0A3G1IWE1_9EUKA</name>
<protein>
    <submittedName>
        <fullName evidence="14">Photosystem II cytochrome c550</fullName>
    </submittedName>
</protein>
<feature type="signal peptide" evidence="12">
    <location>
        <begin position="1"/>
        <end position="26"/>
    </location>
</feature>
<dbReference type="PIRSF" id="PIRSF005890">
    <property type="entry name" value="Phot_II_cyt_c550"/>
    <property type="match status" value="1"/>
</dbReference>
<dbReference type="GO" id="GO:0009523">
    <property type="term" value="C:photosystem II"/>
    <property type="evidence" value="ECO:0007669"/>
    <property type="project" value="UniProtKB-KW"/>
</dbReference>
<evidence type="ECO:0000256" key="3">
    <source>
        <dbReference type="ARBA" id="ARBA00022448"/>
    </source>
</evidence>
<evidence type="ECO:0000256" key="8">
    <source>
        <dbReference type="ARBA" id="ARBA00023004"/>
    </source>
</evidence>
<keyword evidence="4 12" id="KW-0602">Photosynthesis</keyword>
<dbReference type="NCBIfam" id="TIGR03045">
    <property type="entry name" value="PS_II_C550"/>
    <property type="match status" value="1"/>
</dbReference>
<feature type="domain" description="Cytochrome c" evidence="13">
    <location>
        <begin position="50"/>
        <end position="149"/>
    </location>
</feature>
<dbReference type="Gene3D" id="1.10.760.10">
    <property type="entry name" value="Cytochrome c-like domain"/>
    <property type="match status" value="1"/>
</dbReference>
<dbReference type="HAMAP" id="MF_01378">
    <property type="entry name" value="PSII_Cyt550"/>
    <property type="match status" value="1"/>
</dbReference>
<dbReference type="InterPro" id="IPR029490">
    <property type="entry name" value="Cytochrom_C550"/>
</dbReference>
<dbReference type="InterPro" id="IPR036909">
    <property type="entry name" value="Cyt_c-like_dom_sf"/>
</dbReference>
<keyword evidence="3 12" id="KW-0813">Transport</keyword>
<evidence type="ECO:0000256" key="6">
    <source>
        <dbReference type="ARBA" id="ARBA00022723"/>
    </source>
</evidence>
<dbReference type="PROSITE" id="PS51007">
    <property type="entry name" value="CYTC"/>
    <property type="match status" value="1"/>
</dbReference>
<keyword evidence="9 12" id="KW-0793">Thylakoid</keyword>
<evidence type="ECO:0000256" key="11">
    <source>
        <dbReference type="ARBA" id="ARBA00023276"/>
    </source>
</evidence>
<dbReference type="GO" id="GO:0020037">
    <property type="term" value="F:heme binding"/>
    <property type="evidence" value="ECO:0007669"/>
    <property type="project" value="InterPro"/>
</dbReference>
<keyword evidence="8 12" id="KW-0408">Iron</keyword>
<evidence type="ECO:0000256" key="10">
    <source>
        <dbReference type="ARBA" id="ARBA00023136"/>
    </source>
</evidence>
<reference evidence="14" key="1">
    <citation type="submission" date="2017-05" db="EMBL/GenBank/DDBJ databases">
        <title>Plastid comparative genomics reveals ancient divergence between Glaucophyte genera.</title>
        <authorList>
            <person name="Figueroa-Martinez F.J."/>
            <person name="Jackson C."/>
            <person name="Reyes-Prieto A."/>
        </authorList>
    </citation>
    <scope>NUCLEOTIDE SEQUENCE</scope>
    <source>
        <strain evidence="14">SAG 4.97</strain>
    </source>
</reference>
<evidence type="ECO:0000259" key="13">
    <source>
        <dbReference type="PROSITE" id="PS51007"/>
    </source>
</evidence>
<sequence length="163" mass="18128" precursor="true">MFRTNFLISIFLIIGYWFISLNSVNAAVLDDKTRTVRLNNNSDNVVLTLEQVKRGKRLFNSTCSICHVGGITKTNPNVGLDPEALALATPPRDNIEALVDFMKNPTSYDGTESIAEIHPGIKSADTFPKMRNLNEDDLYAIAGHILLQPKLVNTQWGGGKIYY</sequence>
<keyword evidence="10 12" id="KW-0472">Membrane</keyword>
<comment type="function">
    <text evidence="12">One of the extrinsic, lumenal subunits of photosystem II (PSII). PSII is a light-driven water plastoquinone oxidoreductase, using light energy to abstract electrons from H(2)O, generating a proton gradient subsequently used for ATP formation. The extrinsic proteins stabilize the structure of photosystem II oxygen-evolving complex (OEC), the ion environment of oxygen evolution and protect the OEC against heat-induced inactivation. Low-potential cytochrome c that plays a role in the OEC of PSII.</text>
</comment>
<evidence type="ECO:0000256" key="9">
    <source>
        <dbReference type="ARBA" id="ARBA00023078"/>
    </source>
</evidence>
<feature type="binding site" description="covalent" evidence="12">
    <location>
        <position position="66"/>
    </location>
    <ligand>
        <name>heme c</name>
        <dbReference type="ChEBI" id="CHEBI:61717"/>
    </ligand>
</feature>
<proteinExistence type="inferred from homology"/>
<keyword evidence="7 12" id="KW-0249">Electron transport</keyword>
<evidence type="ECO:0000256" key="1">
    <source>
        <dbReference type="ARBA" id="ARBA00004170"/>
    </source>
</evidence>
<comment type="subcellular location">
    <subcellularLocation>
        <location evidence="12">Cellular thylakoid membrane</location>
        <topology evidence="12">Peripheral membrane protein</topology>
        <orientation evidence="12">Lumenal side</orientation>
    </subcellularLocation>
    <subcellularLocation>
        <location evidence="1">Membrane</location>
        <topology evidence="1">Peripheral membrane protein</topology>
    </subcellularLocation>
    <text evidence="12">Associated with photosystem II at the lumenal side of the thylakoid membrane.</text>
</comment>